<accession>A0A8X6JS61</accession>
<protein>
    <submittedName>
        <fullName evidence="1">Uncharacterized protein</fullName>
    </submittedName>
</protein>
<geneLocation type="plasmid" evidence="1">
    <name>pSm10-1</name>
</geneLocation>
<keyword evidence="1" id="KW-0614">Plasmid</keyword>
<name>A0A8X6JS61_SERMA</name>
<reference evidence="1" key="1">
    <citation type="journal article" date="2021" name="J Glob Antimicrob Resist">
        <title>Genomic characterization and epidemiology of nosocomial Serratia marcescens isolates resistant to ceftazidime and their plasmids mediating rare blaTEM-61.</title>
        <authorList>
            <person name="Hayashi W."/>
            <person name="Yoshida S."/>
            <person name="Izumi K."/>
            <person name="Koide S."/>
            <person name="Soga E."/>
            <person name="Takizawa S."/>
            <person name="Arakawa Y."/>
            <person name="Nagano Y."/>
            <person name="Nagano N."/>
        </authorList>
    </citation>
    <scope>NUCLEOTIDE SEQUENCE</scope>
    <source>
        <strain evidence="1">Sm10</strain>
    </source>
</reference>
<dbReference type="RefSeq" id="WP_148666835.1">
    <property type="nucleotide sequence ID" value="NZ_CP027301.1"/>
</dbReference>
<evidence type="ECO:0000313" key="1">
    <source>
        <dbReference type="EMBL" id="BCG07079.1"/>
    </source>
</evidence>
<dbReference type="AlphaFoldDB" id="A0A8X6JS61"/>
<proteinExistence type="predicted"/>
<sequence length="88" mass="10414">MEVIIKFTLTLFVFMLMFFCVRRLSNYVSNKRSIRECEDMITLINIQLNDETLGKENKNDMQTTKTVCQHEINVRKGKVLLKSGWRPN</sequence>
<organism evidence="1">
    <name type="scientific">Serratia marcescens</name>
    <dbReference type="NCBI Taxonomy" id="615"/>
    <lineage>
        <taxon>Bacteria</taxon>
        <taxon>Pseudomonadati</taxon>
        <taxon>Pseudomonadota</taxon>
        <taxon>Gammaproteobacteria</taxon>
        <taxon>Enterobacterales</taxon>
        <taxon>Yersiniaceae</taxon>
        <taxon>Serratia</taxon>
    </lineage>
</organism>
<dbReference type="EMBL" id="LC545852">
    <property type="protein sequence ID" value="BCG07079.1"/>
    <property type="molecule type" value="Genomic_DNA"/>
</dbReference>